<keyword evidence="3" id="KW-1185">Reference proteome</keyword>
<proteinExistence type="predicted"/>
<gene>
    <name evidence="2" type="ORF">DEBURN_LOCUS5732</name>
</gene>
<reference evidence="2" key="1">
    <citation type="submission" date="2021-06" db="EMBL/GenBank/DDBJ databases">
        <authorList>
            <person name="Kallberg Y."/>
            <person name="Tangrot J."/>
            <person name="Rosling A."/>
        </authorList>
    </citation>
    <scope>NUCLEOTIDE SEQUENCE</scope>
    <source>
        <strain evidence="2">AZ414A</strain>
    </source>
</reference>
<dbReference type="Proteomes" id="UP000789706">
    <property type="component" value="Unassembled WGS sequence"/>
</dbReference>
<dbReference type="AlphaFoldDB" id="A0A9N9AAZ9"/>
<sequence length="55" mass="6082">MFRDLTKKQFHPSPNADGLEIALNVAVHPNETYVPRPPDPGPLKLGPLPSDTRVH</sequence>
<organism evidence="2 3">
    <name type="scientific">Diversispora eburnea</name>
    <dbReference type="NCBI Taxonomy" id="1213867"/>
    <lineage>
        <taxon>Eukaryota</taxon>
        <taxon>Fungi</taxon>
        <taxon>Fungi incertae sedis</taxon>
        <taxon>Mucoromycota</taxon>
        <taxon>Glomeromycotina</taxon>
        <taxon>Glomeromycetes</taxon>
        <taxon>Diversisporales</taxon>
        <taxon>Diversisporaceae</taxon>
        <taxon>Diversispora</taxon>
    </lineage>
</organism>
<evidence type="ECO:0000313" key="2">
    <source>
        <dbReference type="EMBL" id="CAG8522456.1"/>
    </source>
</evidence>
<name>A0A9N9AAZ9_9GLOM</name>
<dbReference type="EMBL" id="CAJVPK010000527">
    <property type="protein sequence ID" value="CAG8522456.1"/>
    <property type="molecule type" value="Genomic_DNA"/>
</dbReference>
<protein>
    <submittedName>
        <fullName evidence="2">5071_t:CDS:1</fullName>
    </submittedName>
</protein>
<feature type="region of interest" description="Disordered" evidence="1">
    <location>
        <begin position="31"/>
        <end position="55"/>
    </location>
</feature>
<evidence type="ECO:0000313" key="3">
    <source>
        <dbReference type="Proteomes" id="UP000789706"/>
    </source>
</evidence>
<comment type="caution">
    <text evidence="2">The sequence shown here is derived from an EMBL/GenBank/DDBJ whole genome shotgun (WGS) entry which is preliminary data.</text>
</comment>
<accession>A0A9N9AAZ9</accession>
<evidence type="ECO:0000256" key="1">
    <source>
        <dbReference type="SAM" id="MobiDB-lite"/>
    </source>
</evidence>